<keyword evidence="3 9" id="KW-0963">Cytoplasm</keyword>
<dbReference type="GO" id="GO:0005737">
    <property type="term" value="C:cytoplasm"/>
    <property type="evidence" value="ECO:0007669"/>
    <property type="project" value="UniProtKB-SubCell"/>
</dbReference>
<feature type="domain" description="Methionyl-tRNA synthetase anticodon-binding" evidence="11">
    <location>
        <begin position="382"/>
        <end position="516"/>
    </location>
</feature>
<keyword evidence="13" id="KW-1185">Reference proteome</keyword>
<keyword evidence="4 9" id="KW-0436">Ligase</keyword>
<dbReference type="AlphaFoldDB" id="A0A7W6BPL4"/>
<evidence type="ECO:0000259" key="11">
    <source>
        <dbReference type="Pfam" id="PF19303"/>
    </source>
</evidence>
<evidence type="ECO:0000256" key="9">
    <source>
        <dbReference type="HAMAP-Rule" id="MF_01228"/>
    </source>
</evidence>
<feature type="short sequence motif" description="'KMSKS' region" evidence="9">
    <location>
        <begin position="302"/>
        <end position="306"/>
    </location>
</feature>
<dbReference type="CDD" id="cd07957">
    <property type="entry name" value="Anticodon_Ia_Met"/>
    <property type="match status" value="1"/>
</dbReference>
<dbReference type="Pfam" id="PF09334">
    <property type="entry name" value="tRNA-synt_1g"/>
    <property type="match status" value="1"/>
</dbReference>
<evidence type="ECO:0000256" key="3">
    <source>
        <dbReference type="ARBA" id="ARBA00022490"/>
    </source>
</evidence>
<dbReference type="InterPro" id="IPR001412">
    <property type="entry name" value="aa-tRNA-synth_I_CS"/>
</dbReference>
<dbReference type="GO" id="GO:0004825">
    <property type="term" value="F:methionine-tRNA ligase activity"/>
    <property type="evidence" value="ECO:0007669"/>
    <property type="project" value="UniProtKB-UniRule"/>
</dbReference>
<keyword evidence="6 9" id="KW-0067">ATP-binding</keyword>
<sequence length="528" mass="59048">MGKPYTITTAISYPNGRPHIGHAYEAIATDAFARFQRMMGRDVFFQTGTDEHGLKMAQAARGRGVEPIVLADEMSSYFKDMDDRLNISYDRFIRTSEAEHHRASQAIWQAMADNGDLYLDRYEGWYSIRDEAFYDEKELTEGEKGEKLSPQGTPVEWNVEESWFFRLSRYQEPLLRLYAENPDFIQPESRRNEVLRFVEGGLSDLSVSRTSFDWGVKVPGSDGHVMYVWVDALTNYLTGCGYPDDGERMARYWAEGGDITHIIGKDIVRFHAIYWPAFLMSAKLPLPRRVFGHGFLLNRGEKMSKSLGNVADPLELAERFGVDQLRYFLLSEVTFGNDGSYSPEAIVMKANSDLANSFGNLAQRTLSFIAKNLHGAMPKIADGAETEEDKALRDEVLAACARAVPDALDALAPSVAIEAWLRAVFACNAYIDAQAPWALRKTDPVRMESVLAVLYEAIGMLAIAIRPVIPASADALLDQMGIGGDDRTYDRIAGPWYKQLQEGGFTLSTPRPLFPRLDLPADEGEGVA</sequence>
<dbReference type="InterPro" id="IPR033911">
    <property type="entry name" value="MetRS_core"/>
</dbReference>
<dbReference type="GO" id="GO:0006431">
    <property type="term" value="P:methionyl-tRNA aminoacylation"/>
    <property type="evidence" value="ECO:0007669"/>
    <property type="project" value="UniProtKB-UniRule"/>
</dbReference>
<comment type="function">
    <text evidence="1 9">Is required not only for elongation of protein synthesis but also for the initiation of all mRNA translation through initiator tRNA(fMet) aminoacylation.</text>
</comment>
<evidence type="ECO:0000313" key="12">
    <source>
        <dbReference type="EMBL" id="MBB3926408.1"/>
    </source>
</evidence>
<dbReference type="EC" id="6.1.1.10" evidence="9"/>
<dbReference type="InterPro" id="IPR041872">
    <property type="entry name" value="Anticodon_Met"/>
</dbReference>
<evidence type="ECO:0000256" key="1">
    <source>
        <dbReference type="ARBA" id="ARBA00003314"/>
    </source>
</evidence>
<dbReference type="Gene3D" id="3.40.50.620">
    <property type="entry name" value="HUPs"/>
    <property type="match status" value="1"/>
</dbReference>
<comment type="caution">
    <text evidence="12">The sequence shown here is derived from an EMBL/GenBank/DDBJ whole genome shotgun (WGS) entry which is preliminary data.</text>
</comment>
<organism evidence="12 13">
    <name type="scientific">Sphingobium jiangsuense</name>
    <dbReference type="NCBI Taxonomy" id="870476"/>
    <lineage>
        <taxon>Bacteria</taxon>
        <taxon>Pseudomonadati</taxon>
        <taxon>Pseudomonadota</taxon>
        <taxon>Alphaproteobacteria</taxon>
        <taxon>Sphingomonadales</taxon>
        <taxon>Sphingomonadaceae</taxon>
        <taxon>Sphingobium</taxon>
    </lineage>
</organism>
<dbReference type="Gene3D" id="2.170.220.10">
    <property type="match status" value="1"/>
</dbReference>
<comment type="similarity">
    <text evidence="9">Belongs to the class-I aminoacyl-tRNA synthetase family. MetG type 2B subfamily.</text>
</comment>
<evidence type="ECO:0000256" key="2">
    <source>
        <dbReference type="ARBA" id="ARBA00004496"/>
    </source>
</evidence>
<dbReference type="InterPro" id="IPR014758">
    <property type="entry name" value="Met-tRNA_synth"/>
</dbReference>
<feature type="domain" description="Methionyl/Leucyl tRNA synthetase" evidence="10">
    <location>
        <begin position="6"/>
        <end position="366"/>
    </location>
</feature>
<dbReference type="PRINTS" id="PR01041">
    <property type="entry name" value="TRNASYNTHMET"/>
</dbReference>
<dbReference type="InterPro" id="IPR009080">
    <property type="entry name" value="tRNAsynth_Ia_anticodon-bd"/>
</dbReference>
<dbReference type="PANTHER" id="PTHR43326:SF1">
    <property type="entry name" value="METHIONINE--TRNA LIGASE, MITOCHONDRIAL"/>
    <property type="match status" value="1"/>
</dbReference>
<comment type="caution">
    <text evidence="9">Lacks conserved residue(s) required for the propagation of feature annotation.</text>
</comment>
<keyword evidence="7 9" id="KW-0648">Protein biosynthesis</keyword>
<name>A0A7W6BPL4_9SPHN</name>
<dbReference type="Gene3D" id="1.10.730.10">
    <property type="entry name" value="Isoleucyl-tRNA Synthetase, Domain 1"/>
    <property type="match status" value="1"/>
</dbReference>
<dbReference type="SUPFAM" id="SSF47323">
    <property type="entry name" value="Anticodon-binding domain of a subclass of class I aminoacyl-tRNA synthetases"/>
    <property type="match status" value="1"/>
</dbReference>
<dbReference type="PANTHER" id="PTHR43326">
    <property type="entry name" value="METHIONYL-TRNA SYNTHETASE"/>
    <property type="match status" value="1"/>
</dbReference>
<proteinExistence type="inferred from homology"/>
<dbReference type="PROSITE" id="PS00178">
    <property type="entry name" value="AA_TRNA_LIGASE_I"/>
    <property type="match status" value="1"/>
</dbReference>
<keyword evidence="5 9" id="KW-0547">Nucleotide-binding</keyword>
<dbReference type="InterPro" id="IPR014729">
    <property type="entry name" value="Rossmann-like_a/b/a_fold"/>
</dbReference>
<dbReference type="InterPro" id="IPR015413">
    <property type="entry name" value="Methionyl/Leucyl_tRNA_Synth"/>
</dbReference>
<dbReference type="NCBIfam" id="NF008900">
    <property type="entry name" value="PRK12267.1"/>
    <property type="match status" value="1"/>
</dbReference>
<dbReference type="NCBIfam" id="TIGR00398">
    <property type="entry name" value="metG"/>
    <property type="match status" value="1"/>
</dbReference>
<dbReference type="Pfam" id="PF19303">
    <property type="entry name" value="Anticodon_3"/>
    <property type="match status" value="1"/>
</dbReference>
<comment type="subcellular location">
    <subcellularLocation>
        <location evidence="2 9">Cytoplasm</location>
    </subcellularLocation>
</comment>
<dbReference type="Proteomes" id="UP000571950">
    <property type="component" value="Unassembled WGS sequence"/>
</dbReference>
<accession>A0A7W6BPL4</accession>
<dbReference type="FunFam" id="2.170.220.10:FF:000002">
    <property type="entry name" value="Methionine--tRNA ligase"/>
    <property type="match status" value="1"/>
</dbReference>
<comment type="subunit">
    <text evidence="9">Monomer.</text>
</comment>
<dbReference type="CDD" id="cd00814">
    <property type="entry name" value="MetRS_core"/>
    <property type="match status" value="1"/>
</dbReference>
<dbReference type="GO" id="GO:0005524">
    <property type="term" value="F:ATP binding"/>
    <property type="evidence" value="ECO:0007669"/>
    <property type="project" value="UniProtKB-UniRule"/>
</dbReference>
<reference evidence="12 13" key="1">
    <citation type="submission" date="2020-08" db="EMBL/GenBank/DDBJ databases">
        <title>Genomic Encyclopedia of Type Strains, Phase IV (KMG-IV): sequencing the most valuable type-strain genomes for metagenomic binning, comparative biology and taxonomic classification.</title>
        <authorList>
            <person name="Goeker M."/>
        </authorList>
    </citation>
    <scope>NUCLEOTIDE SEQUENCE [LARGE SCALE GENOMIC DNA]</scope>
    <source>
        <strain evidence="12 13">DSM 26189</strain>
    </source>
</reference>
<dbReference type="InterPro" id="IPR023457">
    <property type="entry name" value="Met-tRNA_synth_2"/>
</dbReference>
<gene>
    <name evidence="9" type="primary">metG</name>
    <name evidence="12" type="ORF">GGR43_002125</name>
</gene>
<evidence type="ECO:0000313" key="13">
    <source>
        <dbReference type="Proteomes" id="UP000571950"/>
    </source>
</evidence>
<evidence type="ECO:0000256" key="6">
    <source>
        <dbReference type="ARBA" id="ARBA00022840"/>
    </source>
</evidence>
<evidence type="ECO:0000256" key="5">
    <source>
        <dbReference type="ARBA" id="ARBA00022741"/>
    </source>
</evidence>
<dbReference type="RefSeq" id="WP_188071973.1">
    <property type="nucleotide sequence ID" value="NZ_BSPS01000006.1"/>
</dbReference>
<evidence type="ECO:0000256" key="7">
    <source>
        <dbReference type="ARBA" id="ARBA00022917"/>
    </source>
</evidence>
<dbReference type="SUPFAM" id="SSF52374">
    <property type="entry name" value="Nucleotidylyl transferase"/>
    <property type="match status" value="1"/>
</dbReference>
<evidence type="ECO:0000256" key="4">
    <source>
        <dbReference type="ARBA" id="ARBA00022598"/>
    </source>
</evidence>
<comment type="catalytic activity">
    <reaction evidence="9">
        <text>tRNA(Met) + L-methionine + ATP = L-methionyl-tRNA(Met) + AMP + diphosphate</text>
        <dbReference type="Rhea" id="RHEA:13481"/>
        <dbReference type="Rhea" id="RHEA-COMP:9667"/>
        <dbReference type="Rhea" id="RHEA-COMP:9698"/>
        <dbReference type="ChEBI" id="CHEBI:30616"/>
        <dbReference type="ChEBI" id="CHEBI:33019"/>
        <dbReference type="ChEBI" id="CHEBI:57844"/>
        <dbReference type="ChEBI" id="CHEBI:78442"/>
        <dbReference type="ChEBI" id="CHEBI:78530"/>
        <dbReference type="ChEBI" id="CHEBI:456215"/>
        <dbReference type="EC" id="6.1.1.10"/>
    </reaction>
</comment>
<protein>
    <recommendedName>
        <fullName evidence="9">Methionine--tRNA ligase</fullName>
        <ecNumber evidence="9">6.1.1.10</ecNumber>
    </recommendedName>
    <alternativeName>
        <fullName evidence="9">Methionyl-tRNA synthetase</fullName>
        <shortName evidence="9">MetRS</shortName>
    </alternativeName>
</protein>
<evidence type="ECO:0000256" key="8">
    <source>
        <dbReference type="ARBA" id="ARBA00023146"/>
    </source>
</evidence>
<evidence type="ECO:0000259" key="10">
    <source>
        <dbReference type="Pfam" id="PF09334"/>
    </source>
</evidence>
<dbReference type="HAMAP" id="MF_01228">
    <property type="entry name" value="Met_tRNA_synth_type2"/>
    <property type="match status" value="1"/>
</dbReference>
<feature type="short sequence motif" description="'HIGH' region" evidence="9">
    <location>
        <begin position="12"/>
        <end position="22"/>
    </location>
</feature>
<keyword evidence="8 9" id="KW-0030">Aminoacyl-tRNA synthetase</keyword>
<dbReference type="EMBL" id="JACIDT010000006">
    <property type="protein sequence ID" value="MBB3926408.1"/>
    <property type="molecule type" value="Genomic_DNA"/>
</dbReference>